<gene>
    <name evidence="1" type="ORF">CLV82_2346</name>
</gene>
<organism evidence="1 2">
    <name type="scientific">Zeaxanthinibacter enoshimensis</name>
    <dbReference type="NCBI Taxonomy" id="392009"/>
    <lineage>
        <taxon>Bacteria</taxon>
        <taxon>Pseudomonadati</taxon>
        <taxon>Bacteroidota</taxon>
        <taxon>Flavobacteriia</taxon>
        <taxon>Flavobacteriales</taxon>
        <taxon>Flavobacteriaceae</taxon>
        <taxon>Zeaxanthinibacter</taxon>
    </lineage>
</organism>
<proteinExistence type="predicted"/>
<accession>A0A4R6TLP1</accession>
<comment type="caution">
    <text evidence="1">The sequence shown here is derived from an EMBL/GenBank/DDBJ whole genome shotgun (WGS) entry which is preliminary data.</text>
</comment>
<evidence type="ECO:0000313" key="1">
    <source>
        <dbReference type="EMBL" id="TDQ31637.1"/>
    </source>
</evidence>
<dbReference type="EMBL" id="SNYI01000002">
    <property type="protein sequence ID" value="TDQ31637.1"/>
    <property type="molecule type" value="Genomic_DNA"/>
</dbReference>
<dbReference type="RefSeq" id="WP_243744196.1">
    <property type="nucleotide sequence ID" value="NZ_JBFIMA010000179.1"/>
</dbReference>
<sequence>MMSVVPKTLEEFKKSLDSDLPVNSWPLALKAMWWDFKNNWEKSHDIAQELNTEMGSWIHGYLHRKEGDRFNANYWYGRIGKPYPSESLQEEQDRLVKTILGDYA</sequence>
<name>A0A4R6TLP1_9FLAO</name>
<protein>
    <submittedName>
        <fullName evidence="1">Uncharacterized protein</fullName>
    </submittedName>
</protein>
<dbReference type="AlphaFoldDB" id="A0A4R6TLP1"/>
<evidence type="ECO:0000313" key="2">
    <source>
        <dbReference type="Proteomes" id="UP000295468"/>
    </source>
</evidence>
<reference evidence="1 2" key="1">
    <citation type="submission" date="2019-03" db="EMBL/GenBank/DDBJ databases">
        <title>Genomic Encyclopedia of Archaeal and Bacterial Type Strains, Phase II (KMG-II): from individual species to whole genera.</title>
        <authorList>
            <person name="Goeker M."/>
        </authorList>
    </citation>
    <scope>NUCLEOTIDE SEQUENCE [LARGE SCALE GENOMIC DNA]</scope>
    <source>
        <strain evidence="1 2">DSM 18435</strain>
    </source>
</reference>
<dbReference type="Proteomes" id="UP000295468">
    <property type="component" value="Unassembled WGS sequence"/>
</dbReference>
<keyword evidence="2" id="KW-1185">Reference proteome</keyword>